<sequence length="142" mass="15829">MPQKFTVTNVNGGFYLQSSLKYCHVSFGDINGTLGVINVFNEAVKERNQHHIQSSIDNLCRSINQLAKCLEKPTTQYCGRKAADMVLRYIALGFSGSIRNHYKPKIGYLLLQLRNTIRANENNRPITTILSAAIVARIVSSG</sequence>
<evidence type="ECO:0000313" key="3">
    <source>
        <dbReference type="WBParaSite" id="EVEC_0000605701-mRNA-1"/>
    </source>
</evidence>
<dbReference type="Proteomes" id="UP000274131">
    <property type="component" value="Unassembled WGS sequence"/>
</dbReference>
<reference evidence="3" key="1">
    <citation type="submission" date="2017-02" db="UniProtKB">
        <authorList>
            <consortium name="WormBaseParasite"/>
        </authorList>
    </citation>
    <scope>IDENTIFICATION</scope>
</reference>
<dbReference type="WBParaSite" id="EVEC_0000605701-mRNA-1">
    <property type="protein sequence ID" value="EVEC_0000605701-mRNA-1"/>
    <property type="gene ID" value="EVEC_0000605701"/>
</dbReference>
<accession>A0A0N4V706</accession>
<dbReference type="EMBL" id="UXUI01008232">
    <property type="protein sequence ID" value="VDD90917.1"/>
    <property type="molecule type" value="Genomic_DNA"/>
</dbReference>
<evidence type="ECO:0000313" key="1">
    <source>
        <dbReference type="EMBL" id="VDD90917.1"/>
    </source>
</evidence>
<evidence type="ECO:0000313" key="2">
    <source>
        <dbReference type="Proteomes" id="UP000274131"/>
    </source>
</evidence>
<dbReference type="OrthoDB" id="5845707at2759"/>
<reference evidence="1 2" key="2">
    <citation type="submission" date="2018-10" db="EMBL/GenBank/DDBJ databases">
        <authorList>
            <consortium name="Pathogen Informatics"/>
        </authorList>
    </citation>
    <scope>NUCLEOTIDE SEQUENCE [LARGE SCALE GENOMIC DNA]</scope>
</reference>
<organism evidence="3">
    <name type="scientific">Enterobius vermicularis</name>
    <name type="common">Human pinworm</name>
    <dbReference type="NCBI Taxonomy" id="51028"/>
    <lineage>
        <taxon>Eukaryota</taxon>
        <taxon>Metazoa</taxon>
        <taxon>Ecdysozoa</taxon>
        <taxon>Nematoda</taxon>
        <taxon>Chromadorea</taxon>
        <taxon>Rhabditida</taxon>
        <taxon>Spirurina</taxon>
        <taxon>Oxyuridomorpha</taxon>
        <taxon>Oxyuroidea</taxon>
        <taxon>Oxyuridae</taxon>
        <taxon>Enterobius</taxon>
    </lineage>
</organism>
<keyword evidence="2" id="KW-1185">Reference proteome</keyword>
<protein>
    <submittedName>
        <fullName evidence="3">Transcription factor</fullName>
    </submittedName>
</protein>
<proteinExistence type="predicted"/>
<dbReference type="AlphaFoldDB" id="A0A0N4V706"/>
<gene>
    <name evidence="1" type="ORF">EVEC_LOCUS5668</name>
</gene>
<name>A0A0N4V706_ENTVE</name>